<name>A0A6A6FX60_9PEZI</name>
<reference evidence="1" key="1">
    <citation type="journal article" date="2020" name="Stud. Mycol.">
        <title>101 Dothideomycetes genomes: a test case for predicting lifestyles and emergence of pathogens.</title>
        <authorList>
            <person name="Haridas S."/>
            <person name="Albert R."/>
            <person name="Binder M."/>
            <person name="Bloem J."/>
            <person name="Labutti K."/>
            <person name="Salamov A."/>
            <person name="Andreopoulos B."/>
            <person name="Baker S."/>
            <person name="Barry K."/>
            <person name="Bills G."/>
            <person name="Bluhm B."/>
            <person name="Cannon C."/>
            <person name="Castanera R."/>
            <person name="Culley D."/>
            <person name="Daum C."/>
            <person name="Ezra D."/>
            <person name="Gonzalez J."/>
            <person name="Henrissat B."/>
            <person name="Kuo A."/>
            <person name="Liang C."/>
            <person name="Lipzen A."/>
            <person name="Lutzoni F."/>
            <person name="Magnuson J."/>
            <person name="Mondo S."/>
            <person name="Nolan M."/>
            <person name="Ohm R."/>
            <person name="Pangilinan J."/>
            <person name="Park H.-J."/>
            <person name="Ramirez L."/>
            <person name="Alfaro M."/>
            <person name="Sun H."/>
            <person name="Tritt A."/>
            <person name="Yoshinaga Y."/>
            <person name="Zwiers L.-H."/>
            <person name="Turgeon B."/>
            <person name="Goodwin S."/>
            <person name="Spatafora J."/>
            <person name="Crous P."/>
            <person name="Grigoriev I."/>
        </authorList>
    </citation>
    <scope>NUCLEOTIDE SEQUENCE</scope>
    <source>
        <strain evidence="1">SCOH1-5</strain>
    </source>
</reference>
<dbReference type="AlphaFoldDB" id="A0A6A6FX60"/>
<dbReference type="OrthoDB" id="66095at2759"/>
<dbReference type="EMBL" id="ML992662">
    <property type="protein sequence ID" value="KAF2218076.1"/>
    <property type="molecule type" value="Genomic_DNA"/>
</dbReference>
<proteinExistence type="predicted"/>
<evidence type="ECO:0000313" key="2">
    <source>
        <dbReference type="Proteomes" id="UP000799539"/>
    </source>
</evidence>
<accession>A0A6A6FX60</accession>
<evidence type="ECO:0000313" key="1">
    <source>
        <dbReference type="EMBL" id="KAF2218076.1"/>
    </source>
</evidence>
<keyword evidence="2" id="KW-1185">Reference proteome</keyword>
<protein>
    <submittedName>
        <fullName evidence="1">Uncharacterized protein</fullName>
    </submittedName>
</protein>
<organism evidence="1 2">
    <name type="scientific">Cercospora zeae-maydis SCOH1-5</name>
    <dbReference type="NCBI Taxonomy" id="717836"/>
    <lineage>
        <taxon>Eukaryota</taxon>
        <taxon>Fungi</taxon>
        <taxon>Dikarya</taxon>
        <taxon>Ascomycota</taxon>
        <taxon>Pezizomycotina</taxon>
        <taxon>Dothideomycetes</taxon>
        <taxon>Dothideomycetidae</taxon>
        <taxon>Mycosphaerellales</taxon>
        <taxon>Mycosphaerellaceae</taxon>
        <taxon>Cercospora</taxon>
    </lineage>
</organism>
<sequence>MSITCVVGHAPKHTVEPCSDASGAHDLNTSKQKSCLKPQRQYSRSEIYHIAFLLRQKLVYDLVHPIIQHAQLYEDTGATSKAYTVIRVNSPRTCMIAPQIKSTAVTRTPVRAVKFSITSKDQGYAAYPGVGSWTWFTAGIVRAGCQAIHYEREVLRNVTTSGGFVTQHVSWSAVSENHEEAAWVRSLQCGDAVVVNGHAEHLGWVNTTISVQVTVSQALIVR</sequence>
<dbReference type="Proteomes" id="UP000799539">
    <property type="component" value="Unassembled WGS sequence"/>
</dbReference>
<gene>
    <name evidence="1" type="ORF">CERZMDRAFT_92695</name>
</gene>